<feature type="compositionally biased region" description="Basic residues" evidence="6">
    <location>
        <begin position="169"/>
        <end position="186"/>
    </location>
</feature>
<dbReference type="InterPro" id="IPR039420">
    <property type="entry name" value="WalR-like"/>
</dbReference>
<comment type="similarity">
    <text evidence="1">Belongs to the sigma-70 factor family. ECF subfamily.</text>
</comment>
<dbReference type="Pfam" id="PF00196">
    <property type="entry name" value="GerE"/>
    <property type="match status" value="1"/>
</dbReference>
<dbReference type="AlphaFoldDB" id="A0A561EQ55"/>
<organism evidence="9 10">
    <name type="scientific">Kitasatospora atroaurantiaca</name>
    <dbReference type="NCBI Taxonomy" id="285545"/>
    <lineage>
        <taxon>Bacteria</taxon>
        <taxon>Bacillati</taxon>
        <taxon>Actinomycetota</taxon>
        <taxon>Actinomycetes</taxon>
        <taxon>Kitasatosporales</taxon>
        <taxon>Streptomycetaceae</taxon>
        <taxon>Kitasatospora</taxon>
    </lineage>
</organism>
<comment type="caution">
    <text evidence="9">The sequence shown here is derived from an EMBL/GenBank/DDBJ whole genome shotgun (WGS) entry which is preliminary data.</text>
</comment>
<dbReference type="InterPro" id="IPR036388">
    <property type="entry name" value="WH-like_DNA-bd_sf"/>
</dbReference>
<feature type="compositionally biased region" description="Basic and acidic residues" evidence="6">
    <location>
        <begin position="190"/>
        <end position="202"/>
    </location>
</feature>
<reference evidence="9 10" key="1">
    <citation type="submission" date="2019-06" db="EMBL/GenBank/DDBJ databases">
        <title>Sequencing the genomes of 1000 actinobacteria strains.</title>
        <authorList>
            <person name="Klenk H.-P."/>
        </authorList>
    </citation>
    <scope>NUCLEOTIDE SEQUENCE [LARGE SCALE GENOMIC DNA]</scope>
    <source>
        <strain evidence="9 10">DSM 41649</strain>
    </source>
</reference>
<keyword evidence="2" id="KW-0805">Transcription regulation</keyword>
<dbReference type="PROSITE" id="PS50043">
    <property type="entry name" value="HTH_LUXR_2"/>
    <property type="match status" value="1"/>
</dbReference>
<feature type="compositionally biased region" description="Low complexity" evidence="6">
    <location>
        <begin position="393"/>
        <end position="402"/>
    </location>
</feature>
<dbReference type="SMART" id="SM00421">
    <property type="entry name" value="HTH_LUXR"/>
    <property type="match status" value="1"/>
</dbReference>
<dbReference type="PRINTS" id="PR00038">
    <property type="entry name" value="HTHLUXR"/>
</dbReference>
<keyword evidence="7" id="KW-0472">Membrane</keyword>
<dbReference type="PANTHER" id="PTHR43214:SF42">
    <property type="entry name" value="TRANSCRIPTIONAL REGULATORY PROTEIN DESR"/>
    <property type="match status" value="1"/>
</dbReference>
<dbReference type="GO" id="GO:0003677">
    <property type="term" value="F:DNA binding"/>
    <property type="evidence" value="ECO:0007669"/>
    <property type="project" value="UniProtKB-KW"/>
</dbReference>
<keyword evidence="5" id="KW-0804">Transcription</keyword>
<keyword evidence="4" id="KW-0238">DNA-binding</keyword>
<keyword evidence="3" id="KW-0731">Sigma factor</keyword>
<evidence type="ECO:0000313" key="9">
    <source>
        <dbReference type="EMBL" id="TWE17742.1"/>
    </source>
</evidence>
<evidence type="ECO:0000256" key="4">
    <source>
        <dbReference type="ARBA" id="ARBA00023125"/>
    </source>
</evidence>
<feature type="domain" description="HTH luxR-type" evidence="8">
    <location>
        <begin position="22"/>
        <end position="87"/>
    </location>
</feature>
<accession>A0A561EQ55</accession>
<gene>
    <name evidence="9" type="ORF">FB465_2780</name>
</gene>
<dbReference type="GO" id="GO:0016987">
    <property type="term" value="F:sigma factor activity"/>
    <property type="evidence" value="ECO:0007669"/>
    <property type="project" value="UniProtKB-KW"/>
</dbReference>
<evidence type="ECO:0000256" key="3">
    <source>
        <dbReference type="ARBA" id="ARBA00023082"/>
    </source>
</evidence>
<keyword evidence="7" id="KW-0812">Transmembrane</keyword>
<keyword evidence="7" id="KW-1133">Transmembrane helix</keyword>
<dbReference type="Proteomes" id="UP000318416">
    <property type="component" value="Unassembled WGS sequence"/>
</dbReference>
<keyword evidence="10" id="KW-1185">Reference proteome</keyword>
<sequence length="402" mass="42165">MTAPTTPSAPAVPAAARTHPGAARLLRLLTPREARALARLAAGEDIPAIAAALGVAPGTARVHLHRAMRKLGVRTREEAVAVAAAASPVPEAVTAPRPATFEALCTAAHTRLVQQTFLLTASRHRAVHSVRLALSAASRRWREVSALPDPEAWVRAYAFETALAPWHRGGPRRARSRQLPRRRIKVRPAGQDREPRPGRLRSRDKSLLKALRRLSRRRRRALVLHDSLGLSAAEVAAEMESSTAAAEGRVRAGRAGLARSVPELVGPDPWAPDFGERLGGLLYEAAVQRCPAPRQPSPLLLKVRGRVRSGLVTGAAALMVLVMGAAIVSTLAGNGPSTLFRPPAPAPPPLCSGVHTGSAGPAAPGLQAGLRSPWCGTTPGHPAQLVAPPPPHAARGAATGGR</sequence>
<dbReference type="Gene3D" id="1.10.10.10">
    <property type="entry name" value="Winged helix-like DNA-binding domain superfamily/Winged helix DNA-binding domain"/>
    <property type="match status" value="2"/>
</dbReference>
<dbReference type="SUPFAM" id="SSF46894">
    <property type="entry name" value="C-terminal effector domain of the bipartite response regulators"/>
    <property type="match status" value="1"/>
</dbReference>
<dbReference type="PANTHER" id="PTHR43214">
    <property type="entry name" value="TWO-COMPONENT RESPONSE REGULATOR"/>
    <property type="match status" value="1"/>
</dbReference>
<proteinExistence type="inferred from homology"/>
<dbReference type="GO" id="GO:0006352">
    <property type="term" value="P:DNA-templated transcription initiation"/>
    <property type="evidence" value="ECO:0007669"/>
    <property type="project" value="InterPro"/>
</dbReference>
<evidence type="ECO:0000256" key="6">
    <source>
        <dbReference type="SAM" id="MobiDB-lite"/>
    </source>
</evidence>
<dbReference type="EMBL" id="VIVR01000001">
    <property type="protein sequence ID" value="TWE17742.1"/>
    <property type="molecule type" value="Genomic_DNA"/>
</dbReference>
<evidence type="ECO:0000256" key="1">
    <source>
        <dbReference type="ARBA" id="ARBA00010641"/>
    </source>
</evidence>
<dbReference type="RefSeq" id="WP_145790656.1">
    <property type="nucleotide sequence ID" value="NZ_BAAABR010000048.1"/>
</dbReference>
<evidence type="ECO:0000256" key="2">
    <source>
        <dbReference type="ARBA" id="ARBA00023015"/>
    </source>
</evidence>
<dbReference type="InterPro" id="IPR016032">
    <property type="entry name" value="Sig_transdc_resp-reg_C-effctor"/>
</dbReference>
<dbReference type="OrthoDB" id="3869980at2"/>
<protein>
    <submittedName>
        <fullName evidence="9">Sigma-70-like protein</fullName>
    </submittedName>
</protein>
<evidence type="ECO:0000256" key="5">
    <source>
        <dbReference type="ARBA" id="ARBA00023163"/>
    </source>
</evidence>
<dbReference type="SUPFAM" id="SSF88659">
    <property type="entry name" value="Sigma3 and sigma4 domains of RNA polymerase sigma factors"/>
    <property type="match status" value="1"/>
</dbReference>
<dbReference type="InterPro" id="IPR000792">
    <property type="entry name" value="Tscrpt_reg_LuxR_C"/>
</dbReference>
<feature type="region of interest" description="Disordered" evidence="6">
    <location>
        <begin position="167"/>
        <end position="202"/>
    </location>
</feature>
<feature type="region of interest" description="Disordered" evidence="6">
    <location>
        <begin position="370"/>
        <end position="402"/>
    </location>
</feature>
<feature type="transmembrane region" description="Helical" evidence="7">
    <location>
        <begin position="311"/>
        <end position="332"/>
    </location>
</feature>
<evidence type="ECO:0000256" key="7">
    <source>
        <dbReference type="SAM" id="Phobius"/>
    </source>
</evidence>
<name>A0A561EQ55_9ACTN</name>
<dbReference type="InterPro" id="IPR013249">
    <property type="entry name" value="RNA_pol_sigma70_r4_t2"/>
</dbReference>
<evidence type="ECO:0000259" key="8">
    <source>
        <dbReference type="PROSITE" id="PS50043"/>
    </source>
</evidence>
<dbReference type="InterPro" id="IPR013324">
    <property type="entry name" value="RNA_pol_sigma_r3/r4-like"/>
</dbReference>
<evidence type="ECO:0000313" key="10">
    <source>
        <dbReference type="Proteomes" id="UP000318416"/>
    </source>
</evidence>
<dbReference type="Pfam" id="PF08281">
    <property type="entry name" value="Sigma70_r4_2"/>
    <property type="match status" value="1"/>
</dbReference>